<evidence type="ECO:0000259" key="1">
    <source>
        <dbReference type="SMART" id="SM00462"/>
    </source>
</evidence>
<evidence type="ECO:0000313" key="3">
    <source>
        <dbReference type="Proteomes" id="UP000215902"/>
    </source>
</evidence>
<dbReference type="SMART" id="SM00462">
    <property type="entry name" value="PTB"/>
    <property type="match status" value="1"/>
</dbReference>
<dbReference type="EMBL" id="NIVC01000184">
    <property type="protein sequence ID" value="PAA88500.1"/>
    <property type="molecule type" value="Genomic_DNA"/>
</dbReference>
<dbReference type="Proteomes" id="UP000215902">
    <property type="component" value="Unassembled WGS sequence"/>
</dbReference>
<sequence>RSNKLTSVVKSSQKYINRLCSYLVKQMIQARKKKLTENGPIHEQHLQSGIQFLVKYSGSQLIEDIRPGQQFSATAVSAAIQTLLDFNRKARHRSTPAVLTLSIRGIELRSVAPQPDPAATDSHSVLVKSGIERIAYCTADKRNNRVFGFVARNQINETVELHVCKCANQKEPVQLAYSLNEAFKVAARNLAEQQRQQPHGLAAASIDEQPLVWCEAQARTLSASRADSSASELQSGWVQFSA</sequence>
<accession>A0A267GR34</accession>
<dbReference type="PANTHER" id="PTHR11232:SF45">
    <property type="entry name" value="GENE 7694-RELATED"/>
    <property type="match status" value="1"/>
</dbReference>
<proteinExistence type="predicted"/>
<dbReference type="InterPro" id="IPR011993">
    <property type="entry name" value="PH-like_dom_sf"/>
</dbReference>
<gene>
    <name evidence="2" type="ORF">BOX15_Mlig013718g1</name>
</gene>
<feature type="non-terminal residue" evidence="2">
    <location>
        <position position="1"/>
    </location>
</feature>
<dbReference type="STRING" id="282301.A0A267GR34"/>
<evidence type="ECO:0000313" key="2">
    <source>
        <dbReference type="EMBL" id="PAA88500.1"/>
    </source>
</evidence>
<name>A0A267GR34_9PLAT</name>
<dbReference type="PANTHER" id="PTHR11232">
    <property type="entry name" value="PHOSPHOTYROSINE INTERACTION DOMAIN-CONTAINING FAMILY MEMBER"/>
    <property type="match status" value="1"/>
</dbReference>
<comment type="caution">
    <text evidence="2">The sequence shown here is derived from an EMBL/GenBank/DDBJ whole genome shotgun (WGS) entry which is preliminary data.</text>
</comment>
<dbReference type="InterPro" id="IPR006020">
    <property type="entry name" value="PTB/PI_dom"/>
</dbReference>
<keyword evidence="3" id="KW-1185">Reference proteome</keyword>
<protein>
    <recommendedName>
        <fullName evidence="1">PID domain-containing protein</fullName>
    </recommendedName>
</protein>
<dbReference type="Gene3D" id="2.30.29.30">
    <property type="entry name" value="Pleckstrin-homology domain (PH domain)/Phosphotyrosine-binding domain (PTB)"/>
    <property type="match status" value="1"/>
</dbReference>
<feature type="domain" description="PID" evidence="1">
    <location>
        <begin position="47"/>
        <end position="196"/>
    </location>
</feature>
<dbReference type="InterPro" id="IPR051133">
    <property type="entry name" value="Adapter_Engulfment-Domain"/>
</dbReference>
<dbReference type="SUPFAM" id="SSF50729">
    <property type="entry name" value="PH domain-like"/>
    <property type="match status" value="1"/>
</dbReference>
<dbReference type="AlphaFoldDB" id="A0A267GR34"/>
<organism evidence="2 3">
    <name type="scientific">Macrostomum lignano</name>
    <dbReference type="NCBI Taxonomy" id="282301"/>
    <lineage>
        <taxon>Eukaryota</taxon>
        <taxon>Metazoa</taxon>
        <taxon>Spiralia</taxon>
        <taxon>Lophotrochozoa</taxon>
        <taxon>Platyhelminthes</taxon>
        <taxon>Rhabditophora</taxon>
        <taxon>Macrostomorpha</taxon>
        <taxon>Macrostomida</taxon>
        <taxon>Macrostomidae</taxon>
        <taxon>Macrostomum</taxon>
    </lineage>
</organism>
<dbReference type="OrthoDB" id="9999955at2759"/>
<dbReference type="Pfam" id="PF00640">
    <property type="entry name" value="PID"/>
    <property type="match status" value="1"/>
</dbReference>
<reference evidence="2 3" key="1">
    <citation type="submission" date="2017-06" db="EMBL/GenBank/DDBJ databases">
        <title>A platform for efficient transgenesis in Macrostomum lignano, a flatworm model organism for stem cell research.</title>
        <authorList>
            <person name="Berezikov E."/>
        </authorList>
    </citation>
    <scope>NUCLEOTIDE SEQUENCE [LARGE SCALE GENOMIC DNA]</scope>
    <source>
        <strain evidence="2">DV1</strain>
        <tissue evidence="2">Whole organism</tissue>
    </source>
</reference>